<evidence type="ECO:0000313" key="3">
    <source>
        <dbReference type="EMBL" id="QEV37970.1"/>
    </source>
</evidence>
<dbReference type="AlphaFoldDB" id="A0A5P2VWH7"/>
<proteinExistence type="predicted"/>
<feature type="region of interest" description="Disordered" evidence="1">
    <location>
        <begin position="83"/>
        <end position="134"/>
    </location>
</feature>
<evidence type="ECO:0000259" key="2">
    <source>
        <dbReference type="Pfam" id="PF19291"/>
    </source>
</evidence>
<protein>
    <recommendedName>
        <fullName evidence="2">Trehalase-like N-terminal domain-containing protein</fullName>
    </recommendedName>
</protein>
<dbReference type="EMBL" id="CP023747">
    <property type="protein sequence ID" value="QEV37970.1"/>
    <property type="molecule type" value="Genomic_DNA"/>
</dbReference>
<dbReference type="InterPro" id="IPR045582">
    <property type="entry name" value="Trehalase-like_N"/>
</dbReference>
<accession>A0A5P2VWH7</accession>
<feature type="domain" description="Trehalase-like N-terminal" evidence="2">
    <location>
        <begin position="43"/>
        <end position="84"/>
    </location>
</feature>
<reference evidence="3 4" key="1">
    <citation type="submission" date="2017-09" db="EMBL/GenBank/DDBJ databases">
        <title>Streptomyces genome completion.</title>
        <authorList>
            <person name="Lee N."/>
            <person name="Cho B.-K."/>
        </authorList>
    </citation>
    <scope>NUCLEOTIDE SEQUENCE [LARGE SCALE GENOMIC DNA]</scope>
    <source>
        <strain evidence="3 4">ATCC 14899</strain>
    </source>
</reference>
<dbReference type="Pfam" id="PF19291">
    <property type="entry name" value="TREH_N"/>
    <property type="match status" value="1"/>
</dbReference>
<organism evidence="3 4">
    <name type="scientific">Streptomyces nodosus</name>
    <dbReference type="NCBI Taxonomy" id="40318"/>
    <lineage>
        <taxon>Bacteria</taxon>
        <taxon>Bacillati</taxon>
        <taxon>Actinomycetota</taxon>
        <taxon>Actinomycetes</taxon>
        <taxon>Kitasatosporales</taxon>
        <taxon>Streptomycetaceae</taxon>
        <taxon>Streptomyces</taxon>
    </lineage>
</organism>
<gene>
    <name evidence="3" type="ORF">CP978_04950</name>
</gene>
<evidence type="ECO:0000313" key="4">
    <source>
        <dbReference type="Proteomes" id="UP000325763"/>
    </source>
</evidence>
<sequence>MTRVRRPERTAAQASAHVVLAGPLRARGGRAATHECATDRWPRARPIGDHALLADCRSAALVTSDGSVDRLCLPRFDSPAVFARPPVSTPSVPPIHPLTQAHVNRSRPSNGRNSLQTAGGVQGPGGDDDRAGPG</sequence>
<evidence type="ECO:0000256" key="1">
    <source>
        <dbReference type="SAM" id="MobiDB-lite"/>
    </source>
</evidence>
<name>A0A5P2VWH7_9ACTN</name>
<dbReference type="KEGG" id="snq:CP978_04950"/>
<feature type="compositionally biased region" description="Polar residues" evidence="1">
    <location>
        <begin position="101"/>
        <end position="119"/>
    </location>
</feature>
<feature type="compositionally biased region" description="Pro residues" evidence="1">
    <location>
        <begin position="87"/>
        <end position="96"/>
    </location>
</feature>
<dbReference type="Proteomes" id="UP000325763">
    <property type="component" value="Chromosome"/>
</dbReference>